<evidence type="ECO:0000313" key="5">
    <source>
        <dbReference type="EMBL" id="SDR16781.1"/>
    </source>
</evidence>
<proteinExistence type="predicted"/>
<keyword evidence="1" id="KW-0479">Metal-binding</keyword>
<dbReference type="RefSeq" id="WP_092539362.1">
    <property type="nucleotide sequence ID" value="NZ_FNKQ01000007.1"/>
</dbReference>
<dbReference type="Proteomes" id="UP000199289">
    <property type="component" value="Unassembled WGS sequence"/>
</dbReference>
<evidence type="ECO:0000256" key="1">
    <source>
        <dbReference type="PROSITE-ProRule" id="PRU00325"/>
    </source>
</evidence>
<evidence type="ECO:0000259" key="3">
    <source>
        <dbReference type="PROSITE" id="PS50966"/>
    </source>
</evidence>
<evidence type="ECO:0000256" key="2">
    <source>
        <dbReference type="SAM" id="MobiDB-lite"/>
    </source>
</evidence>
<feature type="compositionally biased region" description="Polar residues" evidence="2">
    <location>
        <begin position="98"/>
        <end position="107"/>
    </location>
</feature>
<protein>
    <submittedName>
        <fullName evidence="4 5">SWIM zinc finger</fullName>
    </submittedName>
</protein>
<reference evidence="5" key="2">
    <citation type="submission" date="2016-10" db="EMBL/GenBank/DDBJ databases">
        <authorList>
            <person name="de Groot N.N."/>
        </authorList>
    </citation>
    <scope>NUCLEOTIDE SEQUENCE [LARGE SCALE GENOMIC DNA]</scope>
    <source>
        <strain evidence="5">CGMCC 1.12397</strain>
    </source>
</reference>
<dbReference type="OrthoDB" id="189856at2157"/>
<dbReference type="GO" id="GO:0008270">
    <property type="term" value="F:zinc ion binding"/>
    <property type="evidence" value="ECO:0007669"/>
    <property type="project" value="UniProtKB-KW"/>
</dbReference>
<feature type="domain" description="SWIM-type" evidence="3">
    <location>
        <begin position="48"/>
        <end position="83"/>
    </location>
</feature>
<accession>A0A1H1GUG2</accession>
<dbReference type="InterPro" id="IPR007527">
    <property type="entry name" value="Znf_SWIM"/>
</dbReference>
<name>A0A1H1GUG2_9EURY</name>
<dbReference type="EMBL" id="FNKQ01000007">
    <property type="protein sequence ID" value="SDR16781.1"/>
    <property type="molecule type" value="Genomic_DNA"/>
</dbReference>
<reference evidence="4 7" key="3">
    <citation type="submission" date="2018-07" db="EMBL/GenBank/DDBJ databases">
        <title>Genome sequence of extremly halophilic archaeon Halopelagius longus strain BC12-B1.</title>
        <authorList>
            <person name="Zhang X."/>
        </authorList>
    </citation>
    <scope>NUCLEOTIDE SEQUENCE [LARGE SCALE GENOMIC DNA]</scope>
    <source>
        <strain evidence="4 7">BC12-B1</strain>
    </source>
</reference>
<keyword evidence="1" id="KW-0863">Zinc-finger</keyword>
<evidence type="ECO:0000313" key="7">
    <source>
        <dbReference type="Proteomes" id="UP000255421"/>
    </source>
</evidence>
<dbReference type="Proteomes" id="UP000255421">
    <property type="component" value="Unassembled WGS sequence"/>
</dbReference>
<organism evidence="5 6">
    <name type="scientific">Halopelagius longus</name>
    <dbReference type="NCBI Taxonomy" id="1236180"/>
    <lineage>
        <taxon>Archaea</taxon>
        <taxon>Methanobacteriati</taxon>
        <taxon>Methanobacteriota</taxon>
        <taxon>Stenosarchaea group</taxon>
        <taxon>Halobacteria</taxon>
        <taxon>Halobacteriales</taxon>
        <taxon>Haloferacaceae</taxon>
    </lineage>
</organism>
<keyword evidence="7" id="KW-1185">Reference proteome</keyword>
<dbReference type="AlphaFoldDB" id="A0A1H1GUG2"/>
<feature type="region of interest" description="Disordered" evidence="2">
    <location>
        <begin position="93"/>
        <end position="118"/>
    </location>
</feature>
<keyword evidence="1" id="KW-0862">Zinc</keyword>
<dbReference type="EMBL" id="QQST01000005">
    <property type="protein sequence ID" value="RDI69591.1"/>
    <property type="molecule type" value="Genomic_DNA"/>
</dbReference>
<evidence type="ECO:0000313" key="4">
    <source>
        <dbReference type="EMBL" id="RDI69591.1"/>
    </source>
</evidence>
<dbReference type="PROSITE" id="PS50966">
    <property type="entry name" value="ZF_SWIM"/>
    <property type="match status" value="1"/>
</dbReference>
<reference evidence="6" key="1">
    <citation type="submission" date="2016-10" db="EMBL/GenBank/DDBJ databases">
        <authorList>
            <person name="Varghese N."/>
            <person name="Submissions S."/>
        </authorList>
    </citation>
    <scope>NUCLEOTIDE SEQUENCE [LARGE SCALE GENOMIC DNA]</scope>
    <source>
        <strain evidence="6">CGMCC 1.12397</strain>
    </source>
</reference>
<dbReference type="Pfam" id="PF04434">
    <property type="entry name" value="SWIM"/>
    <property type="match status" value="1"/>
</dbReference>
<evidence type="ECO:0000313" key="6">
    <source>
        <dbReference type="Proteomes" id="UP000199289"/>
    </source>
</evidence>
<sequence>MSKPSLAGLNPSKRILKRAQYEAFEFSLIESDILVRNESHADPANHEYRVTIEERVPISCECPADETYSGPCKHRVAVAIRQPIIDAAQRVQMATDGGVSNTNQTPTEDSEEATPPNCDCDELPDDFPCWECVESGRRDIPELD</sequence>
<gene>
    <name evidence="4" type="ORF">DWB78_18560</name>
    <name evidence="5" type="ORF">SAMN05216278_3868</name>
</gene>